<evidence type="ECO:0000313" key="3">
    <source>
        <dbReference type="EMBL" id="MDM4018912.1"/>
    </source>
</evidence>
<gene>
    <name evidence="3" type="ORF">QTN89_25895</name>
</gene>
<evidence type="ECO:0000256" key="1">
    <source>
        <dbReference type="ARBA" id="ARBA00023004"/>
    </source>
</evidence>
<dbReference type="Gene3D" id="2.30.30.90">
    <property type="match status" value="1"/>
</dbReference>
<feature type="domain" description="Ferrous iron transporter FeoA-like" evidence="2">
    <location>
        <begin position="9"/>
        <end position="77"/>
    </location>
</feature>
<comment type="caution">
    <text evidence="3">The sequence shown here is derived from an EMBL/GenBank/DDBJ whole genome shotgun (WGS) entry which is preliminary data.</text>
</comment>
<protein>
    <submittedName>
        <fullName evidence="3">FeoA family protein</fullName>
    </submittedName>
</protein>
<organism evidence="3 4">
    <name type="scientific">Roseiconus lacunae</name>
    <dbReference type="NCBI Taxonomy" id="2605694"/>
    <lineage>
        <taxon>Bacteria</taxon>
        <taxon>Pseudomonadati</taxon>
        <taxon>Planctomycetota</taxon>
        <taxon>Planctomycetia</taxon>
        <taxon>Pirellulales</taxon>
        <taxon>Pirellulaceae</taxon>
        <taxon>Roseiconus</taxon>
    </lineage>
</organism>
<sequence length="83" mass="8681">MATIDTSILSLSVVNKGLYQCIEVDASGQNATRLKRLGICSGRVLELVGDGDPMVLQIGNTRIGLSRQLASLISVGPVEPLAS</sequence>
<dbReference type="SMART" id="SM00899">
    <property type="entry name" value="FeoA"/>
    <property type="match status" value="1"/>
</dbReference>
<evidence type="ECO:0000313" key="4">
    <source>
        <dbReference type="Proteomes" id="UP001239462"/>
    </source>
</evidence>
<keyword evidence="4" id="KW-1185">Reference proteome</keyword>
<reference evidence="3 4" key="1">
    <citation type="submission" date="2023-06" db="EMBL/GenBank/DDBJ databases">
        <title>Roseiconus lacunae JC819 isolated from Gulf of Mannar region, Tamil Nadu.</title>
        <authorList>
            <person name="Pk S."/>
            <person name="Ch S."/>
            <person name="Ch V.R."/>
        </authorList>
    </citation>
    <scope>NUCLEOTIDE SEQUENCE [LARGE SCALE GENOMIC DNA]</scope>
    <source>
        <strain evidence="3 4">JC819</strain>
    </source>
</reference>
<proteinExistence type="predicted"/>
<evidence type="ECO:0000259" key="2">
    <source>
        <dbReference type="SMART" id="SM00899"/>
    </source>
</evidence>
<dbReference type="SUPFAM" id="SSF50037">
    <property type="entry name" value="C-terminal domain of transcriptional repressors"/>
    <property type="match status" value="1"/>
</dbReference>
<accession>A0ABT7PQX2</accession>
<dbReference type="EMBL" id="JASZZN010000028">
    <property type="protein sequence ID" value="MDM4018912.1"/>
    <property type="molecule type" value="Genomic_DNA"/>
</dbReference>
<dbReference type="Pfam" id="PF04023">
    <property type="entry name" value="FeoA"/>
    <property type="match status" value="1"/>
</dbReference>
<dbReference type="InterPro" id="IPR007167">
    <property type="entry name" value="Fe-transptr_FeoA-like"/>
</dbReference>
<name>A0ABT7PQX2_9BACT</name>
<dbReference type="RefSeq" id="WP_149498127.1">
    <property type="nucleotide sequence ID" value="NZ_CP141221.1"/>
</dbReference>
<keyword evidence="1" id="KW-0408">Iron</keyword>
<dbReference type="Proteomes" id="UP001239462">
    <property type="component" value="Unassembled WGS sequence"/>
</dbReference>
<dbReference type="InterPro" id="IPR038157">
    <property type="entry name" value="FeoA_core_dom"/>
</dbReference>
<dbReference type="InterPro" id="IPR008988">
    <property type="entry name" value="Transcriptional_repressor_C"/>
</dbReference>